<keyword evidence="3" id="KW-0560">Oxidoreductase</keyword>
<dbReference type="GO" id="GO:0016491">
    <property type="term" value="F:oxidoreductase activity"/>
    <property type="evidence" value="ECO:0007669"/>
    <property type="project" value="UniProtKB-KW"/>
</dbReference>
<organism evidence="3 4">
    <name type="scientific">Pseudomonas fluorescens</name>
    <dbReference type="NCBI Taxonomy" id="294"/>
    <lineage>
        <taxon>Bacteria</taxon>
        <taxon>Pseudomonadati</taxon>
        <taxon>Pseudomonadota</taxon>
        <taxon>Gammaproteobacteria</taxon>
        <taxon>Pseudomonadales</taxon>
        <taxon>Pseudomonadaceae</taxon>
        <taxon>Pseudomonas</taxon>
    </lineage>
</organism>
<keyword evidence="1" id="KW-0732">Signal</keyword>
<evidence type="ECO:0000313" key="4">
    <source>
        <dbReference type="Proteomes" id="UP000325723"/>
    </source>
</evidence>
<feature type="chain" id="PRO_5034423474" evidence="1">
    <location>
        <begin position="25"/>
        <end position="387"/>
    </location>
</feature>
<accession>A0A8H2RPN1</accession>
<gene>
    <name evidence="3" type="primary">yliI</name>
    <name evidence="3" type="ORF">PS900_00842</name>
</gene>
<sequence length="387" mass="42684">MLRKNLLATFCASVLISATVPVLAAPIRTMKSEEGTLEVTPIVTGLEHPWALAFLPDRKDMLVTERPGNLRLVTADGKLSAPLNGVPKVWVKGQGGLLDVALSPDFKQDRMVYLSYAEGDDQGDKAGTAVGRGRLSDDMTALKDFQVILRQEPKLSVGNHFGSRLVFDRDGYLFVTLGENNDRPTAQDLDKLQGKVVRIYPDGTVPKDNPFVGQANVRPEIWSYGQRNPQGAALNPWNGTLWENEHGPLGGDEVNIIERGKNYGWPLATHGINYSGQPIPEAKGEAAEGTIAPNHVWEKSPGLSGMAFYDADRFKAWQRNVFIGALVSQELIRLEFEGDKVIHEERMLGELKKRIRDVRQGPDGYLYVLTDEENGGLYKVGLKLPAD</sequence>
<dbReference type="SUPFAM" id="SSF50952">
    <property type="entry name" value="Soluble quinoprotein glucose dehydrogenase"/>
    <property type="match status" value="1"/>
</dbReference>
<comment type="caution">
    <text evidence="3">The sequence shown here is derived from an EMBL/GenBank/DDBJ whole genome shotgun (WGS) entry which is preliminary data.</text>
</comment>
<proteinExistence type="predicted"/>
<evidence type="ECO:0000256" key="1">
    <source>
        <dbReference type="SAM" id="SignalP"/>
    </source>
</evidence>
<dbReference type="RefSeq" id="WP_150757075.1">
    <property type="nucleotide sequence ID" value="NZ_CABVIE010000002.1"/>
</dbReference>
<dbReference type="InterPro" id="IPR012938">
    <property type="entry name" value="Glc/Sorbosone_DH"/>
</dbReference>
<dbReference type="Pfam" id="PF07995">
    <property type="entry name" value="GSDH"/>
    <property type="match status" value="1"/>
</dbReference>
<protein>
    <submittedName>
        <fullName evidence="3">Aldose sugar dehydrogenase YliI</fullName>
        <ecNumber evidence="3">1.1.5.-</ecNumber>
    </submittedName>
</protein>
<feature type="signal peptide" evidence="1">
    <location>
        <begin position="1"/>
        <end position="24"/>
    </location>
</feature>
<dbReference type="InterPro" id="IPR011041">
    <property type="entry name" value="Quinoprot_gluc/sorb_DH_b-prop"/>
</dbReference>
<feature type="domain" description="Glucose/Sorbosone dehydrogenase" evidence="2">
    <location>
        <begin position="46"/>
        <end position="379"/>
    </location>
</feature>
<dbReference type="Gene3D" id="2.120.10.30">
    <property type="entry name" value="TolB, C-terminal domain"/>
    <property type="match status" value="1"/>
</dbReference>
<reference evidence="3 4" key="1">
    <citation type="submission" date="2019-09" db="EMBL/GenBank/DDBJ databases">
        <authorList>
            <person name="Chandra G."/>
            <person name="Truman W A."/>
        </authorList>
    </citation>
    <scope>NUCLEOTIDE SEQUENCE [LARGE SCALE GENOMIC DNA]</scope>
    <source>
        <strain evidence="3">PS900</strain>
    </source>
</reference>
<evidence type="ECO:0000259" key="2">
    <source>
        <dbReference type="Pfam" id="PF07995"/>
    </source>
</evidence>
<dbReference type="Proteomes" id="UP000325723">
    <property type="component" value="Unassembled WGS sequence"/>
</dbReference>
<dbReference type="EC" id="1.1.5.-" evidence="3"/>
<evidence type="ECO:0000313" key="3">
    <source>
        <dbReference type="EMBL" id="VVO61922.1"/>
    </source>
</evidence>
<dbReference type="AlphaFoldDB" id="A0A8H2RPN1"/>
<dbReference type="PANTHER" id="PTHR19328:SF75">
    <property type="entry name" value="ALDOSE SUGAR DEHYDROGENASE YLII"/>
    <property type="match status" value="1"/>
</dbReference>
<dbReference type="PANTHER" id="PTHR19328">
    <property type="entry name" value="HEDGEHOG-INTERACTING PROTEIN"/>
    <property type="match status" value="1"/>
</dbReference>
<dbReference type="EMBL" id="CABVIE010000002">
    <property type="protein sequence ID" value="VVO61922.1"/>
    <property type="molecule type" value="Genomic_DNA"/>
</dbReference>
<dbReference type="InterPro" id="IPR011042">
    <property type="entry name" value="6-blade_b-propeller_TolB-like"/>
</dbReference>
<name>A0A8H2RPN1_PSEFL</name>